<dbReference type="EMBL" id="FQUX01000004">
    <property type="protein sequence ID" value="SHF46437.1"/>
    <property type="molecule type" value="Genomic_DNA"/>
</dbReference>
<accession>A0A1M5BVX2</accession>
<name>A0A1M5BVX2_9FLAO</name>
<dbReference type="AlphaFoldDB" id="A0A1M5BVX2"/>
<organism evidence="1 2">
    <name type="scientific">Arenibacter palladensis</name>
    <dbReference type="NCBI Taxonomy" id="237373"/>
    <lineage>
        <taxon>Bacteria</taxon>
        <taxon>Pseudomonadati</taxon>
        <taxon>Bacteroidota</taxon>
        <taxon>Flavobacteriia</taxon>
        <taxon>Flavobacteriales</taxon>
        <taxon>Flavobacteriaceae</taxon>
        <taxon>Arenibacter</taxon>
    </lineage>
</organism>
<reference evidence="2" key="1">
    <citation type="submission" date="2016-11" db="EMBL/GenBank/DDBJ databases">
        <authorList>
            <person name="Varghese N."/>
            <person name="Submissions S."/>
        </authorList>
    </citation>
    <scope>NUCLEOTIDE SEQUENCE [LARGE SCALE GENOMIC DNA]</scope>
    <source>
        <strain evidence="2">DSM 17539</strain>
    </source>
</reference>
<sequence length="40" mass="4484">MLCKALIVQFDFLMGIKSIALGGITHQLIKAPIDIKNKWN</sequence>
<dbReference type="Proteomes" id="UP000184406">
    <property type="component" value="Unassembled WGS sequence"/>
</dbReference>
<keyword evidence="2" id="KW-1185">Reference proteome</keyword>
<gene>
    <name evidence="1" type="ORF">SAMN03080594_104244</name>
</gene>
<protein>
    <submittedName>
        <fullName evidence="1">Uncharacterized protein</fullName>
    </submittedName>
</protein>
<proteinExistence type="predicted"/>
<evidence type="ECO:0000313" key="1">
    <source>
        <dbReference type="EMBL" id="SHF46437.1"/>
    </source>
</evidence>
<evidence type="ECO:0000313" key="2">
    <source>
        <dbReference type="Proteomes" id="UP000184406"/>
    </source>
</evidence>